<comment type="caution">
    <text evidence="2">The sequence shown here is derived from an EMBL/GenBank/DDBJ whole genome shotgun (WGS) entry which is preliminary data.</text>
</comment>
<name>A0A024G365_9STRA</name>
<dbReference type="Proteomes" id="UP000053237">
    <property type="component" value="Unassembled WGS sequence"/>
</dbReference>
<accession>A0A024G365</accession>
<reference evidence="2 3" key="1">
    <citation type="submission" date="2012-05" db="EMBL/GenBank/DDBJ databases">
        <title>Recombination and specialization in a pathogen metapopulation.</title>
        <authorList>
            <person name="Gardiner A."/>
            <person name="Kemen E."/>
            <person name="Schultz-Larsen T."/>
            <person name="MacLean D."/>
            <person name="Van Oosterhout C."/>
            <person name="Jones J.D.G."/>
        </authorList>
    </citation>
    <scope>NUCLEOTIDE SEQUENCE [LARGE SCALE GENOMIC DNA]</scope>
    <source>
        <strain evidence="2 3">Ac Nc2</strain>
    </source>
</reference>
<organism evidence="2 3">
    <name type="scientific">Albugo candida</name>
    <dbReference type="NCBI Taxonomy" id="65357"/>
    <lineage>
        <taxon>Eukaryota</taxon>
        <taxon>Sar</taxon>
        <taxon>Stramenopiles</taxon>
        <taxon>Oomycota</taxon>
        <taxon>Peronosporomycetes</taxon>
        <taxon>Albuginales</taxon>
        <taxon>Albuginaceae</taxon>
        <taxon>Albugo</taxon>
    </lineage>
</organism>
<feature type="compositionally biased region" description="Basic and acidic residues" evidence="1">
    <location>
        <begin position="13"/>
        <end position="24"/>
    </location>
</feature>
<gene>
    <name evidence="2" type="ORF">BN9_020720</name>
</gene>
<evidence type="ECO:0000313" key="2">
    <source>
        <dbReference type="EMBL" id="CCI41288.1"/>
    </source>
</evidence>
<feature type="compositionally biased region" description="Polar residues" evidence="1">
    <location>
        <begin position="1"/>
        <end position="12"/>
    </location>
</feature>
<proteinExistence type="predicted"/>
<sequence>MTEYPPQSVSQSTEHHVQQLPLVKEKNMLSSNHGEEEIEERTKHEIGAKFDASKVMPHCMTTTSMEAIGVPVIPEARSSSFSYCGDSANFSFRGRPIVDVIATYMNTSDTRVMKTDLLRASGNQNRVRTSSALSKESSADWGWFADIDSSSESWGADGSLQSLRRKLSVELGLVDSGNAVHVLGDEQANTRITAAHKTFTIVIDGKQKVVSGTISIPKFRIVQSRSGTDRHAQYLITFKLGKDFYADWRRYSEFGELAKTLPIDKYERTLSAWKSIDTRWFNRLEPSYLHQKCITLENFMRELMYESSEAVVLINFLGGFLGKVNTRPTNPIEYRPSAQLPKEMRPPQPRHEPIVIIYFLPMNGQSSDSPSAIPDSAQSSRLESLFHLVQGSCSEIRQNAAEKLGEVAITLPEFAIGIIAKLMRSAQSLAI</sequence>
<evidence type="ECO:0000256" key="1">
    <source>
        <dbReference type="SAM" id="MobiDB-lite"/>
    </source>
</evidence>
<dbReference type="EMBL" id="CAIX01000017">
    <property type="protein sequence ID" value="CCI41288.1"/>
    <property type="molecule type" value="Genomic_DNA"/>
</dbReference>
<dbReference type="InterPro" id="IPR036871">
    <property type="entry name" value="PX_dom_sf"/>
</dbReference>
<evidence type="ECO:0008006" key="4">
    <source>
        <dbReference type="Google" id="ProtNLM"/>
    </source>
</evidence>
<dbReference type="AlphaFoldDB" id="A0A024G365"/>
<protein>
    <recommendedName>
        <fullName evidence="4">PX domain-containing protein</fullName>
    </recommendedName>
</protein>
<dbReference type="SUPFAM" id="SSF64268">
    <property type="entry name" value="PX domain"/>
    <property type="match status" value="1"/>
</dbReference>
<dbReference type="Gene3D" id="3.30.1520.10">
    <property type="entry name" value="Phox-like domain"/>
    <property type="match status" value="1"/>
</dbReference>
<dbReference type="GO" id="GO:0035091">
    <property type="term" value="F:phosphatidylinositol binding"/>
    <property type="evidence" value="ECO:0007669"/>
    <property type="project" value="InterPro"/>
</dbReference>
<dbReference type="OrthoDB" id="44355at2759"/>
<dbReference type="InParanoid" id="A0A024G365"/>
<evidence type="ECO:0000313" key="3">
    <source>
        <dbReference type="Proteomes" id="UP000053237"/>
    </source>
</evidence>
<keyword evidence="3" id="KW-1185">Reference proteome</keyword>
<feature type="region of interest" description="Disordered" evidence="1">
    <location>
        <begin position="1"/>
        <end position="24"/>
    </location>
</feature>
<dbReference type="CDD" id="cd06093">
    <property type="entry name" value="PX_domain"/>
    <property type="match status" value="1"/>
</dbReference>